<keyword evidence="4" id="KW-0804">Transcription</keyword>
<evidence type="ECO:0000256" key="7">
    <source>
        <dbReference type="SAM" id="MobiDB-lite"/>
    </source>
</evidence>
<dbReference type="PANTHER" id="PTHR31429:SF77">
    <property type="entry name" value="WRKY TRANSCRIPTION FACTOR 6"/>
    <property type="match status" value="1"/>
</dbReference>
<keyword evidence="9" id="KW-1185">Reference proteome</keyword>
<evidence type="ECO:0000256" key="3">
    <source>
        <dbReference type="ARBA" id="ARBA00023125"/>
    </source>
</evidence>
<dbReference type="SUPFAM" id="SSF118290">
    <property type="entry name" value="WRKY DNA-binding domain"/>
    <property type="match status" value="1"/>
</dbReference>
<dbReference type="RefSeq" id="XP_010430271.1">
    <property type="nucleotide sequence ID" value="XM_010431969.2"/>
</dbReference>
<name>A0ABM0TRR7_CAMSA</name>
<dbReference type="Gene3D" id="2.20.25.80">
    <property type="entry name" value="WRKY domain"/>
    <property type="match status" value="1"/>
</dbReference>
<feature type="coiled-coil region" evidence="6">
    <location>
        <begin position="156"/>
        <end position="190"/>
    </location>
</feature>
<reference evidence="10" key="2">
    <citation type="submission" date="2025-08" db="UniProtKB">
        <authorList>
            <consortium name="RefSeq"/>
        </authorList>
    </citation>
    <scope>IDENTIFICATION</scope>
    <source>
        <tissue evidence="10">Leaf</tissue>
    </source>
</reference>
<feature type="region of interest" description="Disordered" evidence="7">
    <location>
        <begin position="448"/>
        <end position="470"/>
    </location>
</feature>
<evidence type="ECO:0000313" key="9">
    <source>
        <dbReference type="Proteomes" id="UP000694864"/>
    </source>
</evidence>
<protein>
    <submittedName>
        <fullName evidence="10">WRKY transcription factor 6-like</fullName>
    </submittedName>
</protein>
<feature type="domain" description="WRKY" evidence="8">
    <location>
        <begin position="322"/>
        <end position="388"/>
    </location>
</feature>
<dbReference type="Proteomes" id="UP000694864">
    <property type="component" value="Chromosome 9"/>
</dbReference>
<feature type="region of interest" description="Disordered" evidence="7">
    <location>
        <begin position="240"/>
        <end position="308"/>
    </location>
</feature>
<proteinExistence type="predicted"/>
<gene>
    <name evidence="10" type="primary">LOC104714563</name>
</gene>
<evidence type="ECO:0000259" key="8">
    <source>
        <dbReference type="PROSITE" id="PS50811"/>
    </source>
</evidence>
<feature type="compositionally biased region" description="Low complexity" evidence="7">
    <location>
        <begin position="458"/>
        <end position="470"/>
    </location>
</feature>
<feature type="region of interest" description="Disordered" evidence="7">
    <location>
        <begin position="74"/>
        <end position="95"/>
    </location>
</feature>
<dbReference type="GeneID" id="104714563"/>
<keyword evidence="2" id="KW-0805">Transcription regulation</keyword>
<dbReference type="InterPro" id="IPR036576">
    <property type="entry name" value="WRKY_dom_sf"/>
</dbReference>
<sequence>MDRGWSGLTLDSSSLDLLNPNRIITHNNNHRRFSNPLTTMSRIGDDDGDNDQKTRVSTIGSEFRFPVSLSGIRDREDDDFSSGAAGDNDREVPGEVDFFSDKKSRVCREDDAGFRVKKEEQDDRTDVNTGLNLRTTGNTKSDESMIDDGESSEMEDKRAKIELVKLQDELKRMTMDNQKLRELLAQVSNSYTSLQMHLVSLMQQQQQQQQQNNNKVIEAAEKPEETIVPRQFIDLGPTRAVGEAEEASNSSSEEKTRSGGSSPAERRSNEVRDRKRLGREESPETESNKIQKVNNSTNPTTFDQSAAEATMRKARVSVRARSEAPMISDGCQWRKYGQKMAKGNPCPRAYYRCTMATGCPVRKQVQRCAEDRSILITTYEGNHNHPLPPAAVAMASTTTAAANMLLSGSMSSHDGMMNPTNLLARAVLPCSTSMATISASAPFPTVTLDLTHSPPPTNGSNPSSSAAATTNNDHNLLMQRPQQQQQQMANLPPGMLPHVIGQALYNQSKFSGLQFSNGSPSAAAYSQSNAVADTITALTADPNFTAALAAVISSMINGSNQHDGEGNNKNQ</sequence>
<feature type="compositionally biased region" description="Polar residues" evidence="7">
    <location>
        <begin position="290"/>
        <end position="304"/>
    </location>
</feature>
<evidence type="ECO:0000256" key="1">
    <source>
        <dbReference type="ARBA" id="ARBA00004123"/>
    </source>
</evidence>
<evidence type="ECO:0000256" key="6">
    <source>
        <dbReference type="SAM" id="Coils"/>
    </source>
</evidence>
<dbReference type="SMART" id="SM00774">
    <property type="entry name" value="WRKY"/>
    <property type="match status" value="1"/>
</dbReference>
<evidence type="ECO:0000256" key="4">
    <source>
        <dbReference type="ARBA" id="ARBA00023163"/>
    </source>
</evidence>
<feature type="region of interest" description="Disordered" evidence="7">
    <location>
        <begin position="119"/>
        <end position="154"/>
    </location>
</feature>
<evidence type="ECO:0000313" key="10">
    <source>
        <dbReference type="RefSeq" id="XP_010430271.1"/>
    </source>
</evidence>
<keyword evidence="5" id="KW-0539">Nucleus</keyword>
<dbReference type="InterPro" id="IPR003657">
    <property type="entry name" value="WRKY_dom"/>
</dbReference>
<organism evidence="9 10">
    <name type="scientific">Camelina sativa</name>
    <name type="common">False flax</name>
    <name type="synonym">Myagrum sativum</name>
    <dbReference type="NCBI Taxonomy" id="90675"/>
    <lineage>
        <taxon>Eukaryota</taxon>
        <taxon>Viridiplantae</taxon>
        <taxon>Streptophyta</taxon>
        <taxon>Embryophyta</taxon>
        <taxon>Tracheophyta</taxon>
        <taxon>Spermatophyta</taxon>
        <taxon>Magnoliopsida</taxon>
        <taxon>eudicotyledons</taxon>
        <taxon>Gunneridae</taxon>
        <taxon>Pentapetalae</taxon>
        <taxon>rosids</taxon>
        <taxon>malvids</taxon>
        <taxon>Brassicales</taxon>
        <taxon>Brassicaceae</taxon>
        <taxon>Camelineae</taxon>
        <taxon>Camelina</taxon>
    </lineage>
</organism>
<feature type="compositionally biased region" description="Basic and acidic residues" evidence="7">
    <location>
        <begin position="264"/>
        <end position="289"/>
    </location>
</feature>
<dbReference type="PANTHER" id="PTHR31429">
    <property type="entry name" value="WRKY TRANSCRIPTION FACTOR 36-RELATED"/>
    <property type="match status" value="1"/>
</dbReference>
<keyword evidence="3" id="KW-0238">DNA-binding</keyword>
<feature type="compositionally biased region" description="Low complexity" evidence="7">
    <location>
        <begin position="128"/>
        <end position="139"/>
    </location>
</feature>
<dbReference type="InterPro" id="IPR044810">
    <property type="entry name" value="WRKY_plant"/>
</dbReference>
<comment type="subcellular location">
    <subcellularLocation>
        <location evidence="1">Nucleus</location>
    </subcellularLocation>
</comment>
<dbReference type="PROSITE" id="PS50811">
    <property type="entry name" value="WRKY"/>
    <property type="match status" value="1"/>
</dbReference>
<evidence type="ECO:0000256" key="5">
    <source>
        <dbReference type="ARBA" id="ARBA00023242"/>
    </source>
</evidence>
<reference evidence="9" key="1">
    <citation type="journal article" date="2014" name="Nat. Commun.">
        <title>The emerging biofuel crop Camelina sativa retains a highly undifferentiated hexaploid genome structure.</title>
        <authorList>
            <person name="Kagale S."/>
            <person name="Koh C."/>
            <person name="Nixon J."/>
            <person name="Bollina V."/>
            <person name="Clarke W.E."/>
            <person name="Tuteja R."/>
            <person name="Spillane C."/>
            <person name="Robinson S.J."/>
            <person name="Links M.G."/>
            <person name="Clarke C."/>
            <person name="Higgins E.E."/>
            <person name="Huebert T."/>
            <person name="Sharpe A.G."/>
            <person name="Parkin I.A."/>
        </authorList>
    </citation>
    <scope>NUCLEOTIDE SEQUENCE [LARGE SCALE GENOMIC DNA]</scope>
    <source>
        <strain evidence="9">cv. DH55</strain>
    </source>
</reference>
<feature type="compositionally biased region" description="Acidic residues" evidence="7">
    <location>
        <begin position="144"/>
        <end position="153"/>
    </location>
</feature>
<accession>A0ABM0TRR7</accession>
<evidence type="ECO:0000256" key="2">
    <source>
        <dbReference type="ARBA" id="ARBA00023015"/>
    </source>
</evidence>
<dbReference type="Pfam" id="PF03106">
    <property type="entry name" value="WRKY"/>
    <property type="match status" value="1"/>
</dbReference>
<keyword evidence="6" id="KW-0175">Coiled coil</keyword>